<dbReference type="AlphaFoldDB" id="A0AAV4A249"/>
<evidence type="ECO:0000313" key="2">
    <source>
        <dbReference type="Proteomes" id="UP000735302"/>
    </source>
</evidence>
<organism evidence="1 2">
    <name type="scientific">Plakobranchus ocellatus</name>
    <dbReference type="NCBI Taxonomy" id="259542"/>
    <lineage>
        <taxon>Eukaryota</taxon>
        <taxon>Metazoa</taxon>
        <taxon>Spiralia</taxon>
        <taxon>Lophotrochozoa</taxon>
        <taxon>Mollusca</taxon>
        <taxon>Gastropoda</taxon>
        <taxon>Heterobranchia</taxon>
        <taxon>Euthyneura</taxon>
        <taxon>Panpulmonata</taxon>
        <taxon>Sacoglossa</taxon>
        <taxon>Placobranchoidea</taxon>
        <taxon>Plakobranchidae</taxon>
        <taxon>Plakobranchus</taxon>
    </lineage>
</organism>
<comment type="caution">
    <text evidence="1">The sequence shown here is derived from an EMBL/GenBank/DDBJ whole genome shotgun (WGS) entry which is preliminary data.</text>
</comment>
<proteinExistence type="predicted"/>
<evidence type="ECO:0000313" key="1">
    <source>
        <dbReference type="EMBL" id="GFO05306.1"/>
    </source>
</evidence>
<name>A0AAV4A249_9GAST</name>
<dbReference type="Proteomes" id="UP000735302">
    <property type="component" value="Unassembled WGS sequence"/>
</dbReference>
<keyword evidence="2" id="KW-1185">Reference proteome</keyword>
<dbReference type="EMBL" id="BLXT01003748">
    <property type="protein sequence ID" value="GFO05306.1"/>
    <property type="molecule type" value="Genomic_DNA"/>
</dbReference>
<gene>
    <name evidence="1" type="ORF">PoB_003181100</name>
</gene>
<accession>A0AAV4A249</accession>
<sequence length="87" mass="10205">MSLVYDFIAANEQTIRKMPEHTHALDSHVYAGTYAPKRARKKLRQMVRMRIVADSRDSIRPHGYSFQDPSESRWLGLRWCGLTRNDL</sequence>
<reference evidence="1 2" key="1">
    <citation type="journal article" date="2021" name="Elife">
        <title>Chloroplast acquisition without the gene transfer in kleptoplastic sea slugs, Plakobranchus ocellatus.</title>
        <authorList>
            <person name="Maeda T."/>
            <person name="Takahashi S."/>
            <person name="Yoshida T."/>
            <person name="Shimamura S."/>
            <person name="Takaki Y."/>
            <person name="Nagai Y."/>
            <person name="Toyoda A."/>
            <person name="Suzuki Y."/>
            <person name="Arimoto A."/>
            <person name="Ishii H."/>
            <person name="Satoh N."/>
            <person name="Nishiyama T."/>
            <person name="Hasebe M."/>
            <person name="Maruyama T."/>
            <person name="Minagawa J."/>
            <person name="Obokata J."/>
            <person name="Shigenobu S."/>
        </authorList>
    </citation>
    <scope>NUCLEOTIDE SEQUENCE [LARGE SCALE GENOMIC DNA]</scope>
</reference>
<protein>
    <submittedName>
        <fullName evidence="1">Uncharacterized protein</fullName>
    </submittedName>
</protein>